<dbReference type="GO" id="GO:0005886">
    <property type="term" value="C:plasma membrane"/>
    <property type="evidence" value="ECO:0007669"/>
    <property type="project" value="UniProtKB-SubCell"/>
</dbReference>
<dbReference type="EMBL" id="BMFA01000002">
    <property type="protein sequence ID" value="GGB39057.1"/>
    <property type="molecule type" value="Genomic_DNA"/>
</dbReference>
<evidence type="ECO:0000256" key="4">
    <source>
        <dbReference type="ARBA" id="ARBA00016461"/>
    </source>
</evidence>
<evidence type="ECO:0000256" key="2">
    <source>
        <dbReference type="ARBA" id="ARBA00004377"/>
    </source>
</evidence>
<keyword evidence="6 12" id="KW-1003">Cell membrane</keyword>
<comment type="function">
    <text evidence="1 12">Required for the export of heme to the periplasm for the biogenesis of c-type cytochromes.</text>
</comment>
<evidence type="ECO:0000256" key="8">
    <source>
        <dbReference type="ARBA" id="ARBA00022692"/>
    </source>
</evidence>
<keyword evidence="8 12" id="KW-0812">Transmembrane</keyword>
<keyword evidence="11 12" id="KW-0472">Membrane</keyword>
<keyword evidence="10 12" id="KW-1133">Transmembrane helix</keyword>
<gene>
    <name evidence="13" type="ORF">GCM10011316_08840</name>
</gene>
<evidence type="ECO:0000256" key="3">
    <source>
        <dbReference type="ARBA" id="ARBA00008741"/>
    </source>
</evidence>
<evidence type="ECO:0000256" key="9">
    <source>
        <dbReference type="ARBA" id="ARBA00022748"/>
    </source>
</evidence>
<dbReference type="OrthoDB" id="7868669at2"/>
<proteinExistence type="inferred from homology"/>
<evidence type="ECO:0000313" key="14">
    <source>
        <dbReference type="Proteomes" id="UP000605148"/>
    </source>
</evidence>
<reference evidence="13" key="2">
    <citation type="submission" date="2020-09" db="EMBL/GenBank/DDBJ databases">
        <authorList>
            <person name="Sun Q."/>
            <person name="Zhou Y."/>
        </authorList>
    </citation>
    <scope>NUCLEOTIDE SEQUENCE</scope>
    <source>
        <strain evidence="13">CGMCC 1.12426</strain>
    </source>
</reference>
<dbReference type="InterPro" id="IPR007078">
    <property type="entry name" value="Haem_export_protD_CcmD"/>
</dbReference>
<evidence type="ECO:0000256" key="5">
    <source>
        <dbReference type="ARBA" id="ARBA00022448"/>
    </source>
</evidence>
<dbReference type="RefSeq" id="WP_150495037.1">
    <property type="nucleotide sequence ID" value="NZ_BMFA01000002.1"/>
</dbReference>
<keyword evidence="14" id="KW-1185">Reference proteome</keyword>
<comment type="caution">
    <text evidence="13">The sequence shown here is derived from an EMBL/GenBank/DDBJ whole genome shotgun (WGS) entry which is preliminary data.</text>
</comment>
<name>A0A916TBJ1_9HYPH</name>
<organism evidence="13 14">
    <name type="scientific">Roseibium aquae</name>
    <dbReference type="NCBI Taxonomy" id="1323746"/>
    <lineage>
        <taxon>Bacteria</taxon>
        <taxon>Pseudomonadati</taxon>
        <taxon>Pseudomonadota</taxon>
        <taxon>Alphaproteobacteria</taxon>
        <taxon>Hyphomicrobiales</taxon>
        <taxon>Stappiaceae</taxon>
        <taxon>Roseibium</taxon>
    </lineage>
</organism>
<keyword evidence="9 12" id="KW-0201">Cytochrome c-type biogenesis</keyword>
<evidence type="ECO:0000256" key="10">
    <source>
        <dbReference type="ARBA" id="ARBA00022989"/>
    </source>
</evidence>
<evidence type="ECO:0000256" key="7">
    <source>
        <dbReference type="ARBA" id="ARBA00022519"/>
    </source>
</evidence>
<evidence type="ECO:0000256" key="6">
    <source>
        <dbReference type="ARBA" id="ARBA00022475"/>
    </source>
</evidence>
<dbReference type="Proteomes" id="UP000605148">
    <property type="component" value="Unassembled WGS sequence"/>
</dbReference>
<dbReference type="AlphaFoldDB" id="A0A916TBJ1"/>
<dbReference type="GO" id="GO:0017004">
    <property type="term" value="P:cytochrome complex assembly"/>
    <property type="evidence" value="ECO:0007669"/>
    <property type="project" value="UniProtKB-KW"/>
</dbReference>
<comment type="subcellular location">
    <subcellularLocation>
        <location evidence="2 12">Cell inner membrane</location>
        <topology evidence="2 12">Single-pass membrane protein</topology>
    </subcellularLocation>
</comment>
<comment type="similarity">
    <text evidence="3 12">Belongs to the CcmD/CycX/HelD family.</text>
</comment>
<evidence type="ECO:0000256" key="12">
    <source>
        <dbReference type="RuleBase" id="RU363101"/>
    </source>
</evidence>
<dbReference type="Pfam" id="PF04995">
    <property type="entry name" value="CcmD"/>
    <property type="match status" value="1"/>
</dbReference>
<keyword evidence="7 12" id="KW-0997">Cell inner membrane</keyword>
<evidence type="ECO:0000256" key="1">
    <source>
        <dbReference type="ARBA" id="ARBA00002442"/>
    </source>
</evidence>
<feature type="transmembrane region" description="Helical" evidence="12">
    <location>
        <begin position="12"/>
        <end position="33"/>
    </location>
</feature>
<evidence type="ECO:0000313" key="13">
    <source>
        <dbReference type="EMBL" id="GGB39057.1"/>
    </source>
</evidence>
<protein>
    <recommendedName>
        <fullName evidence="4 12">Heme exporter protein D</fullName>
    </recommendedName>
</protein>
<sequence>MDPFDLGPHAGFIVASYIVTFGTMAALIVWVLVDRARQLAALKELEEQGIARASARRDKS</sequence>
<dbReference type="GO" id="GO:0015886">
    <property type="term" value="P:heme transport"/>
    <property type="evidence" value="ECO:0007669"/>
    <property type="project" value="InterPro"/>
</dbReference>
<reference evidence="13" key="1">
    <citation type="journal article" date="2014" name="Int. J. Syst. Evol. Microbiol.">
        <title>Complete genome sequence of Corynebacterium casei LMG S-19264T (=DSM 44701T), isolated from a smear-ripened cheese.</title>
        <authorList>
            <consortium name="US DOE Joint Genome Institute (JGI-PGF)"/>
            <person name="Walter F."/>
            <person name="Albersmeier A."/>
            <person name="Kalinowski J."/>
            <person name="Ruckert C."/>
        </authorList>
    </citation>
    <scope>NUCLEOTIDE SEQUENCE</scope>
    <source>
        <strain evidence="13">CGMCC 1.12426</strain>
    </source>
</reference>
<keyword evidence="5 12" id="KW-0813">Transport</keyword>
<dbReference type="NCBIfam" id="TIGR03141">
    <property type="entry name" value="cytochro_ccmD"/>
    <property type="match status" value="1"/>
</dbReference>
<accession>A0A916TBJ1</accession>
<evidence type="ECO:0000256" key="11">
    <source>
        <dbReference type="ARBA" id="ARBA00023136"/>
    </source>
</evidence>